<gene>
    <name evidence="5" type="ORF">L798_12628</name>
</gene>
<keyword evidence="1 2" id="KW-0193">Cuticle</keyword>
<sequence length="249" mass="25599">MLFTLAVSVLTVVRAGYFGGGPTLLPYAAAAPAYSPAYGSYVAPAAASVAKAVDDQYSPPHYSFSYGVNDPHTGDNKEHHETRSGDVVQGSYSLVDPDGTRRTVEYTADAVNGFNAVVHKTPAVAVAKVAAPAAKTVVVPSVSYGASLGYAATPASAYGAGYISGGALAYGADHGLTFGINPILAYGADHGLDYGVSPFLNYGEGHGFSYGVPYSARYGVNPALAYGTGLPYGTGHLGASNIFTKDYFR</sequence>
<dbReference type="PROSITE" id="PS00233">
    <property type="entry name" value="CHIT_BIND_RR_1"/>
    <property type="match status" value="1"/>
</dbReference>
<name>A0A067QWG0_ZOONE</name>
<dbReference type="PROSITE" id="PS51155">
    <property type="entry name" value="CHIT_BIND_RR_2"/>
    <property type="match status" value="1"/>
</dbReference>
<proteinExistence type="predicted"/>
<feature type="compositionally biased region" description="Basic and acidic residues" evidence="3">
    <location>
        <begin position="72"/>
        <end position="84"/>
    </location>
</feature>
<evidence type="ECO:0000256" key="1">
    <source>
        <dbReference type="ARBA" id="ARBA00022460"/>
    </source>
</evidence>
<dbReference type="Pfam" id="PF00379">
    <property type="entry name" value="Chitin_bind_4"/>
    <property type="match status" value="1"/>
</dbReference>
<feature type="chain" id="PRO_5012949326" evidence="4">
    <location>
        <begin position="16"/>
        <end position="249"/>
    </location>
</feature>
<dbReference type="GO" id="GO:0031012">
    <property type="term" value="C:extracellular matrix"/>
    <property type="evidence" value="ECO:0007669"/>
    <property type="project" value="TreeGrafter"/>
</dbReference>
<dbReference type="EMBL" id="KK852939">
    <property type="protein sequence ID" value="KDR13556.1"/>
    <property type="molecule type" value="Genomic_DNA"/>
</dbReference>
<dbReference type="PANTHER" id="PTHR12236:SF29">
    <property type="entry name" value="CUTICULAR PROTEIN 64AC"/>
    <property type="match status" value="1"/>
</dbReference>
<keyword evidence="4" id="KW-0732">Signal</keyword>
<evidence type="ECO:0000313" key="6">
    <source>
        <dbReference type="Proteomes" id="UP000027135"/>
    </source>
</evidence>
<keyword evidence="6" id="KW-1185">Reference proteome</keyword>
<dbReference type="OMA" id="QANDSYE"/>
<reference evidence="5 6" key="1">
    <citation type="journal article" date="2014" name="Nat. Commun.">
        <title>Molecular traces of alternative social organization in a termite genome.</title>
        <authorList>
            <person name="Terrapon N."/>
            <person name="Li C."/>
            <person name="Robertson H.M."/>
            <person name="Ji L."/>
            <person name="Meng X."/>
            <person name="Booth W."/>
            <person name="Chen Z."/>
            <person name="Childers C.P."/>
            <person name="Glastad K.M."/>
            <person name="Gokhale K."/>
            <person name="Gowin J."/>
            <person name="Gronenberg W."/>
            <person name="Hermansen R.A."/>
            <person name="Hu H."/>
            <person name="Hunt B.G."/>
            <person name="Huylmans A.K."/>
            <person name="Khalil S.M."/>
            <person name="Mitchell R.D."/>
            <person name="Munoz-Torres M.C."/>
            <person name="Mustard J.A."/>
            <person name="Pan H."/>
            <person name="Reese J.T."/>
            <person name="Scharf M.E."/>
            <person name="Sun F."/>
            <person name="Vogel H."/>
            <person name="Xiao J."/>
            <person name="Yang W."/>
            <person name="Yang Z."/>
            <person name="Yang Z."/>
            <person name="Zhou J."/>
            <person name="Zhu J."/>
            <person name="Brent C.S."/>
            <person name="Elsik C.G."/>
            <person name="Goodisman M.A."/>
            <person name="Liberles D.A."/>
            <person name="Roe R.M."/>
            <person name="Vargo E.L."/>
            <person name="Vilcinskas A."/>
            <person name="Wang J."/>
            <person name="Bornberg-Bauer E."/>
            <person name="Korb J."/>
            <person name="Zhang G."/>
            <person name="Liebig J."/>
        </authorList>
    </citation>
    <scope>NUCLEOTIDE SEQUENCE [LARGE SCALE GENOMIC DNA]</scope>
    <source>
        <tissue evidence="5">Whole organism</tissue>
    </source>
</reference>
<dbReference type="GO" id="GO:0005615">
    <property type="term" value="C:extracellular space"/>
    <property type="evidence" value="ECO:0007669"/>
    <property type="project" value="TreeGrafter"/>
</dbReference>
<evidence type="ECO:0000256" key="3">
    <source>
        <dbReference type="SAM" id="MobiDB-lite"/>
    </source>
</evidence>
<dbReference type="STRING" id="136037.A0A067QWG0"/>
<dbReference type="InterPro" id="IPR051217">
    <property type="entry name" value="Insect_Cuticle_Struc_Prot"/>
</dbReference>
<feature type="region of interest" description="Disordered" evidence="3">
    <location>
        <begin position="65"/>
        <end position="90"/>
    </location>
</feature>
<dbReference type="GO" id="GO:0042302">
    <property type="term" value="F:structural constituent of cuticle"/>
    <property type="evidence" value="ECO:0007669"/>
    <property type="project" value="UniProtKB-UniRule"/>
</dbReference>
<dbReference type="InterPro" id="IPR031311">
    <property type="entry name" value="CHIT_BIND_RR_consensus"/>
</dbReference>
<dbReference type="eggNOG" id="ENOG502S21C">
    <property type="taxonomic scope" value="Eukaryota"/>
</dbReference>
<evidence type="ECO:0000256" key="2">
    <source>
        <dbReference type="PROSITE-ProRule" id="PRU00497"/>
    </source>
</evidence>
<dbReference type="Proteomes" id="UP000027135">
    <property type="component" value="Unassembled WGS sequence"/>
</dbReference>
<accession>A0A067QWG0</accession>
<organism evidence="5 6">
    <name type="scientific">Zootermopsis nevadensis</name>
    <name type="common">Dampwood termite</name>
    <dbReference type="NCBI Taxonomy" id="136037"/>
    <lineage>
        <taxon>Eukaryota</taxon>
        <taxon>Metazoa</taxon>
        <taxon>Ecdysozoa</taxon>
        <taxon>Arthropoda</taxon>
        <taxon>Hexapoda</taxon>
        <taxon>Insecta</taxon>
        <taxon>Pterygota</taxon>
        <taxon>Neoptera</taxon>
        <taxon>Polyneoptera</taxon>
        <taxon>Dictyoptera</taxon>
        <taxon>Blattodea</taxon>
        <taxon>Blattoidea</taxon>
        <taxon>Termitoidae</taxon>
        <taxon>Termopsidae</taxon>
        <taxon>Zootermopsis</taxon>
    </lineage>
</organism>
<evidence type="ECO:0000313" key="5">
    <source>
        <dbReference type="EMBL" id="KDR13556.1"/>
    </source>
</evidence>
<feature type="signal peptide" evidence="4">
    <location>
        <begin position="1"/>
        <end position="15"/>
    </location>
</feature>
<dbReference type="AlphaFoldDB" id="A0A067QWG0"/>
<dbReference type="PANTHER" id="PTHR12236">
    <property type="entry name" value="STRUCTURAL CONTITUENT OF CUTICLE"/>
    <property type="match status" value="1"/>
</dbReference>
<dbReference type="InParanoid" id="A0A067QWG0"/>
<protein>
    <submittedName>
        <fullName evidence="5">Cuticle protein</fullName>
    </submittedName>
</protein>
<dbReference type="InterPro" id="IPR000618">
    <property type="entry name" value="Insect_cuticle"/>
</dbReference>
<dbReference type="PRINTS" id="PR00947">
    <property type="entry name" value="CUTICLE"/>
</dbReference>
<evidence type="ECO:0000256" key="4">
    <source>
        <dbReference type="SAM" id="SignalP"/>
    </source>
</evidence>